<reference evidence="1" key="1">
    <citation type="submission" date="2023-03" db="EMBL/GenBank/DDBJ databases">
        <title>Massive genome expansion in bonnet fungi (Mycena s.s.) driven by repeated elements and novel gene families across ecological guilds.</title>
        <authorList>
            <consortium name="Lawrence Berkeley National Laboratory"/>
            <person name="Harder C.B."/>
            <person name="Miyauchi S."/>
            <person name="Viragh M."/>
            <person name="Kuo A."/>
            <person name="Thoen E."/>
            <person name="Andreopoulos B."/>
            <person name="Lu D."/>
            <person name="Skrede I."/>
            <person name="Drula E."/>
            <person name="Henrissat B."/>
            <person name="Morin E."/>
            <person name="Kohler A."/>
            <person name="Barry K."/>
            <person name="LaButti K."/>
            <person name="Morin E."/>
            <person name="Salamov A."/>
            <person name="Lipzen A."/>
            <person name="Mereny Z."/>
            <person name="Hegedus B."/>
            <person name="Baldrian P."/>
            <person name="Stursova M."/>
            <person name="Weitz H."/>
            <person name="Taylor A."/>
            <person name="Grigoriev I.V."/>
            <person name="Nagy L.G."/>
            <person name="Martin F."/>
            <person name="Kauserud H."/>
        </authorList>
    </citation>
    <scope>NUCLEOTIDE SEQUENCE</scope>
    <source>
        <strain evidence="1">CBHHK200</strain>
    </source>
</reference>
<organism evidence="1 2">
    <name type="scientific">Mycena alexandri</name>
    <dbReference type="NCBI Taxonomy" id="1745969"/>
    <lineage>
        <taxon>Eukaryota</taxon>
        <taxon>Fungi</taxon>
        <taxon>Dikarya</taxon>
        <taxon>Basidiomycota</taxon>
        <taxon>Agaricomycotina</taxon>
        <taxon>Agaricomycetes</taxon>
        <taxon>Agaricomycetidae</taxon>
        <taxon>Agaricales</taxon>
        <taxon>Marasmiineae</taxon>
        <taxon>Mycenaceae</taxon>
        <taxon>Mycena</taxon>
    </lineage>
</organism>
<comment type="caution">
    <text evidence="1">The sequence shown here is derived from an EMBL/GenBank/DDBJ whole genome shotgun (WGS) entry which is preliminary data.</text>
</comment>
<proteinExistence type="predicted"/>
<dbReference type="Proteomes" id="UP001218188">
    <property type="component" value="Unassembled WGS sequence"/>
</dbReference>
<name>A0AAD6TA49_9AGAR</name>
<accession>A0AAD6TA49</accession>
<sequence length="499" mass="56025">MATLRPLLNIRFGPPRAPFLTVPVDVLFLILRLLTITDALSFFETCKLFYQTSLYRPFWVYANIDMDNLQFRSGRSAVNYSRMDLSALRRRVVKAWRIFDAWGSRGVEPRHTHSVPLSDDVRHLVAIPGTCVLVLLCDDRVYLQDWLTGSSTEIQVHRLDDRLYLTSVKHFWVDVIGRNVLVLYLAARGVGSELRSELQMFVVDEEATTASLLGTVDVPTIVSGFTLSNDDLVVFGTTGGRPHFLCSFVVSYATTPVHIRLNAEIKISPAGSLSASSIAILDRTHFLLANPTGITIYNLSEKTLASVGSHVRRIRPCWEHRYGSTDFLSRPPLGPVLTNPADGGKSVSVCGGTYLRCVYMAPVKGNKRFRIAERTLIDCIPVYLGIAAGSRVGLYRRPWTSQVFTTFRLPGGSPDLHPFSYEVAGRRDDKGSIAYAAGMQETLEPNTLHVDEVEGCITYKLSARVSRLRPEGHYLGIRPSKKVQLWARERKFPFWDEKR</sequence>
<evidence type="ECO:0000313" key="1">
    <source>
        <dbReference type="EMBL" id="KAJ7040608.1"/>
    </source>
</evidence>
<dbReference type="EMBL" id="JARJCM010000021">
    <property type="protein sequence ID" value="KAJ7040608.1"/>
    <property type="molecule type" value="Genomic_DNA"/>
</dbReference>
<evidence type="ECO:0000313" key="2">
    <source>
        <dbReference type="Proteomes" id="UP001218188"/>
    </source>
</evidence>
<gene>
    <name evidence="1" type="ORF">C8F04DRAFT_1177946</name>
</gene>
<evidence type="ECO:0008006" key="3">
    <source>
        <dbReference type="Google" id="ProtNLM"/>
    </source>
</evidence>
<dbReference type="InterPro" id="IPR036047">
    <property type="entry name" value="F-box-like_dom_sf"/>
</dbReference>
<dbReference type="SUPFAM" id="SSF81383">
    <property type="entry name" value="F-box domain"/>
    <property type="match status" value="1"/>
</dbReference>
<dbReference type="AlphaFoldDB" id="A0AAD6TA49"/>
<protein>
    <recommendedName>
        <fullName evidence="3">F-box domain-containing protein</fullName>
    </recommendedName>
</protein>
<keyword evidence="2" id="KW-1185">Reference proteome</keyword>